<keyword evidence="3" id="KW-1185">Reference proteome</keyword>
<dbReference type="Pfam" id="PF13400">
    <property type="entry name" value="Tad"/>
    <property type="match status" value="1"/>
</dbReference>
<feature type="domain" description="Putative Flp pilus-assembly TadG-like N-terminal" evidence="1">
    <location>
        <begin position="2"/>
        <end position="46"/>
    </location>
</feature>
<dbReference type="Proteomes" id="UP001165378">
    <property type="component" value="Unassembled WGS sequence"/>
</dbReference>
<name>A0AA41U2X2_9ACTN</name>
<organism evidence="2 3">
    <name type="scientific">Yinghuangia soli</name>
    <dbReference type="NCBI Taxonomy" id="2908204"/>
    <lineage>
        <taxon>Bacteria</taxon>
        <taxon>Bacillati</taxon>
        <taxon>Actinomycetota</taxon>
        <taxon>Actinomycetes</taxon>
        <taxon>Kitasatosporales</taxon>
        <taxon>Streptomycetaceae</taxon>
        <taxon>Yinghuangia</taxon>
    </lineage>
</organism>
<protein>
    <recommendedName>
        <fullName evidence="1">Putative Flp pilus-assembly TadG-like N-terminal domain-containing protein</fullName>
    </recommendedName>
</protein>
<gene>
    <name evidence="2" type="ORF">LZ495_28655</name>
</gene>
<sequence length="135" mass="13579">MGQVTAFVVALVSTLILCAGLVLDGGLALAAKVDAMDAAQEAARAGTQPVDPRGLRGSAPFALEPAKARQAAIASLTAAGYQGTVNVVGLRVTVRVTHEQRTQLLSLAGIRTIQVTAVATAEAQRGVTTSTQGGG</sequence>
<dbReference type="AlphaFoldDB" id="A0AA41U2X2"/>
<accession>A0AA41U2X2</accession>
<dbReference type="EMBL" id="JAKFHA010000021">
    <property type="protein sequence ID" value="MCF2531165.1"/>
    <property type="molecule type" value="Genomic_DNA"/>
</dbReference>
<evidence type="ECO:0000259" key="1">
    <source>
        <dbReference type="Pfam" id="PF13400"/>
    </source>
</evidence>
<dbReference type="InterPro" id="IPR028087">
    <property type="entry name" value="Tad_N"/>
</dbReference>
<dbReference type="RefSeq" id="WP_235055831.1">
    <property type="nucleotide sequence ID" value="NZ_JAKFHA010000021.1"/>
</dbReference>
<proteinExistence type="predicted"/>
<evidence type="ECO:0000313" key="3">
    <source>
        <dbReference type="Proteomes" id="UP001165378"/>
    </source>
</evidence>
<comment type="caution">
    <text evidence="2">The sequence shown here is derived from an EMBL/GenBank/DDBJ whole genome shotgun (WGS) entry which is preliminary data.</text>
</comment>
<evidence type="ECO:0000313" key="2">
    <source>
        <dbReference type="EMBL" id="MCF2531165.1"/>
    </source>
</evidence>
<reference evidence="2" key="1">
    <citation type="submission" date="2022-01" db="EMBL/GenBank/DDBJ databases">
        <title>Genome-Based Taxonomic Classification of the Phylum Actinobacteria.</title>
        <authorList>
            <person name="Gao Y."/>
        </authorList>
    </citation>
    <scope>NUCLEOTIDE SEQUENCE</scope>
    <source>
        <strain evidence="2">KLBMP 8922</strain>
    </source>
</reference>